<dbReference type="Pfam" id="PF02825">
    <property type="entry name" value="WWE"/>
    <property type="match status" value="1"/>
</dbReference>
<evidence type="ECO:0000313" key="7">
    <source>
        <dbReference type="Proteomes" id="UP001164746"/>
    </source>
</evidence>
<comment type="similarity">
    <text evidence="3">Belongs to the ARTD/PARP family.</text>
</comment>
<evidence type="ECO:0000259" key="5">
    <source>
        <dbReference type="Pfam" id="PF02825"/>
    </source>
</evidence>
<proteinExistence type="inferred from homology"/>
<name>A0ABY7EZF6_MYAAR</name>
<keyword evidence="2" id="KW-0539">Nucleus</keyword>
<dbReference type="InterPro" id="IPR051712">
    <property type="entry name" value="ARTD-AVP"/>
</dbReference>
<reference evidence="6" key="1">
    <citation type="submission" date="2022-11" db="EMBL/GenBank/DDBJ databases">
        <title>Centuries of genome instability and evolution in soft-shell clam transmissible cancer (bioRxiv).</title>
        <authorList>
            <person name="Hart S.F.M."/>
            <person name="Yonemitsu M.A."/>
            <person name="Giersch R.M."/>
            <person name="Beal B.F."/>
            <person name="Arriagada G."/>
            <person name="Davis B.W."/>
            <person name="Ostrander E.A."/>
            <person name="Goff S.P."/>
            <person name="Metzger M.J."/>
        </authorList>
    </citation>
    <scope>NUCLEOTIDE SEQUENCE</scope>
    <source>
        <strain evidence="6">MELC-2E11</strain>
        <tissue evidence="6">Siphon/mantle</tissue>
    </source>
</reference>
<feature type="region of interest" description="Disordered" evidence="4">
    <location>
        <begin position="188"/>
        <end position="219"/>
    </location>
</feature>
<evidence type="ECO:0000256" key="3">
    <source>
        <dbReference type="ARBA" id="ARBA00024347"/>
    </source>
</evidence>
<protein>
    <submittedName>
        <fullName evidence="6">PAR12-like protein</fullName>
    </submittedName>
</protein>
<gene>
    <name evidence="6" type="ORF">MAR_004326</name>
</gene>
<dbReference type="InterPro" id="IPR004170">
    <property type="entry name" value="WWE_dom"/>
</dbReference>
<dbReference type="InterPro" id="IPR037197">
    <property type="entry name" value="WWE_dom_sf"/>
</dbReference>
<sequence length="455" mass="52200">MMKPENHAHFCTYANDGNYSGRDGSIPEPMFERNAATEICESYNKNGGCRKDKAGKPCPYLHLCKNYIIRECKRKNCQRSHFIHESMVRNVLEKHDISMGRIPKENLAVFRKIMQANDGNYSGRDGPIPEPMFERGRPPQGKLIRPMSGMTIQDSGVEPTSRRPPLFPAQGGAEAVIPGKRTTRSAYSTTSARTMRSQSPVVPFNSRRASPSPVGRVRQATSDMVSETAAINILNKKICIYHLKGRCAYFKRCFNYHCELLYQWFYRFDDSDNWKTVEPQENMRMELHYSDPANVEYIQDHESRGWRQAPDIPSVVNRDVRNFGFAPPCNKLAVDADGYRSTISSQDLEQAYISNPDGQLKLSTQGHEYILDFAKMVQRNLFYTTEREVSRRPKFVSKDELERRKKQPIIQRPAGAATSGFVPDAPPHWNLRPTDELLNHCKLVPVRISFYIKMY</sequence>
<evidence type="ECO:0000313" key="6">
    <source>
        <dbReference type="EMBL" id="WAR14221.1"/>
    </source>
</evidence>
<evidence type="ECO:0000256" key="1">
    <source>
        <dbReference type="ARBA" id="ARBA00004123"/>
    </source>
</evidence>
<dbReference type="PANTHER" id="PTHR45740:SF2">
    <property type="entry name" value="POLY [ADP-RIBOSE] POLYMERASE"/>
    <property type="match status" value="1"/>
</dbReference>
<dbReference type="Gene3D" id="3.30.720.50">
    <property type="match status" value="1"/>
</dbReference>
<evidence type="ECO:0000256" key="4">
    <source>
        <dbReference type="SAM" id="MobiDB-lite"/>
    </source>
</evidence>
<dbReference type="SUPFAM" id="SSF117839">
    <property type="entry name" value="WWE domain"/>
    <property type="match status" value="1"/>
</dbReference>
<dbReference type="PANTHER" id="PTHR45740">
    <property type="entry name" value="POLY [ADP-RIBOSE] POLYMERASE"/>
    <property type="match status" value="1"/>
</dbReference>
<feature type="compositionally biased region" description="Low complexity" evidence="4">
    <location>
        <begin position="188"/>
        <end position="197"/>
    </location>
</feature>
<dbReference type="EMBL" id="CP111020">
    <property type="protein sequence ID" value="WAR14221.1"/>
    <property type="molecule type" value="Genomic_DNA"/>
</dbReference>
<feature type="domain" description="WWE" evidence="5">
    <location>
        <begin position="344"/>
        <end position="391"/>
    </location>
</feature>
<evidence type="ECO:0000256" key="2">
    <source>
        <dbReference type="ARBA" id="ARBA00023242"/>
    </source>
</evidence>
<organism evidence="6 7">
    <name type="scientific">Mya arenaria</name>
    <name type="common">Soft-shell clam</name>
    <dbReference type="NCBI Taxonomy" id="6604"/>
    <lineage>
        <taxon>Eukaryota</taxon>
        <taxon>Metazoa</taxon>
        <taxon>Spiralia</taxon>
        <taxon>Lophotrochozoa</taxon>
        <taxon>Mollusca</taxon>
        <taxon>Bivalvia</taxon>
        <taxon>Autobranchia</taxon>
        <taxon>Heteroconchia</taxon>
        <taxon>Euheterodonta</taxon>
        <taxon>Imparidentia</taxon>
        <taxon>Neoheterodontei</taxon>
        <taxon>Myida</taxon>
        <taxon>Myoidea</taxon>
        <taxon>Myidae</taxon>
        <taxon>Mya</taxon>
    </lineage>
</organism>
<feature type="region of interest" description="Disordered" evidence="4">
    <location>
        <begin position="154"/>
        <end position="173"/>
    </location>
</feature>
<dbReference type="Proteomes" id="UP001164746">
    <property type="component" value="Chromosome 9"/>
</dbReference>
<accession>A0ABY7EZF6</accession>
<keyword evidence="7" id="KW-1185">Reference proteome</keyword>
<comment type="subcellular location">
    <subcellularLocation>
        <location evidence="1">Nucleus</location>
    </subcellularLocation>
</comment>